<dbReference type="InterPro" id="IPR005158">
    <property type="entry name" value="BTAD"/>
</dbReference>
<feature type="domain" description="Bacterial transcriptional activator" evidence="2">
    <location>
        <begin position="107"/>
        <end position="247"/>
    </location>
</feature>
<name>A0A7Y4KGJ6_9BACT</name>
<dbReference type="Pfam" id="PF13191">
    <property type="entry name" value="AAA_16"/>
    <property type="match status" value="1"/>
</dbReference>
<evidence type="ECO:0000313" key="4">
    <source>
        <dbReference type="Proteomes" id="UP000563426"/>
    </source>
</evidence>
<dbReference type="InterPro" id="IPR041664">
    <property type="entry name" value="AAA_16"/>
</dbReference>
<dbReference type="InterPro" id="IPR027417">
    <property type="entry name" value="P-loop_NTPase"/>
</dbReference>
<dbReference type="Proteomes" id="UP000563426">
    <property type="component" value="Unassembled WGS sequence"/>
</dbReference>
<dbReference type="SUPFAM" id="SSF48452">
    <property type="entry name" value="TPR-like"/>
    <property type="match status" value="1"/>
</dbReference>
<gene>
    <name evidence="3" type="ORF">HMI49_04595</name>
</gene>
<organism evidence="3 4">
    <name type="scientific">Corallococcus exercitus</name>
    <dbReference type="NCBI Taxonomy" id="2316736"/>
    <lineage>
        <taxon>Bacteria</taxon>
        <taxon>Pseudomonadati</taxon>
        <taxon>Myxococcota</taxon>
        <taxon>Myxococcia</taxon>
        <taxon>Myxococcales</taxon>
        <taxon>Cystobacterineae</taxon>
        <taxon>Myxococcaceae</taxon>
        <taxon>Corallococcus</taxon>
    </lineage>
</organism>
<evidence type="ECO:0000313" key="3">
    <source>
        <dbReference type="EMBL" id="NOK32474.1"/>
    </source>
</evidence>
<evidence type="ECO:0000259" key="2">
    <source>
        <dbReference type="SMART" id="SM01043"/>
    </source>
</evidence>
<dbReference type="Pfam" id="PF03704">
    <property type="entry name" value="BTAD"/>
    <property type="match status" value="1"/>
</dbReference>
<proteinExistence type="predicted"/>
<dbReference type="InterPro" id="IPR011990">
    <property type="entry name" value="TPR-like_helical_dom_sf"/>
</dbReference>
<comment type="caution">
    <text evidence="3">The sequence shown here is derived from an EMBL/GenBank/DDBJ whole genome shotgun (WGS) entry which is preliminary data.</text>
</comment>
<dbReference type="Gene3D" id="1.25.40.10">
    <property type="entry name" value="Tetratricopeptide repeat domain"/>
    <property type="match status" value="1"/>
</dbReference>
<dbReference type="AlphaFoldDB" id="A0A7Y4KGJ6"/>
<dbReference type="InterPro" id="IPR036388">
    <property type="entry name" value="WH-like_DNA-bd_sf"/>
</dbReference>
<evidence type="ECO:0000256" key="1">
    <source>
        <dbReference type="SAM" id="MobiDB-lite"/>
    </source>
</evidence>
<dbReference type="Gene3D" id="1.10.10.10">
    <property type="entry name" value="Winged helix-like DNA-binding domain superfamily/Winged helix DNA-binding domain"/>
    <property type="match status" value="1"/>
</dbReference>
<reference evidence="3 4" key="1">
    <citation type="submission" date="2020-05" db="EMBL/GenBank/DDBJ databases">
        <authorList>
            <person name="Whitworth D."/>
        </authorList>
    </citation>
    <scope>NUCLEOTIDE SEQUENCE [LARGE SCALE GENOMIC DNA]</scope>
    <source>
        <strain evidence="3 4">AB043B</strain>
    </source>
</reference>
<dbReference type="InterPro" id="IPR051677">
    <property type="entry name" value="AfsR-DnrI-RedD_regulator"/>
</dbReference>
<dbReference type="PANTHER" id="PTHR35807">
    <property type="entry name" value="TRANSCRIPTIONAL REGULATOR REDD-RELATED"/>
    <property type="match status" value="1"/>
</dbReference>
<feature type="compositionally biased region" description="Gly residues" evidence="1">
    <location>
        <begin position="714"/>
        <end position="725"/>
    </location>
</feature>
<dbReference type="SUPFAM" id="SSF52540">
    <property type="entry name" value="P-loop containing nucleoside triphosphate hydrolases"/>
    <property type="match status" value="1"/>
</dbReference>
<keyword evidence="4" id="KW-1185">Reference proteome</keyword>
<dbReference type="EMBL" id="JABFJV010000014">
    <property type="protein sequence ID" value="NOK32474.1"/>
    <property type="molecule type" value="Genomic_DNA"/>
</dbReference>
<feature type="region of interest" description="Disordered" evidence="1">
    <location>
        <begin position="703"/>
        <end position="725"/>
    </location>
</feature>
<dbReference type="SMART" id="SM01043">
    <property type="entry name" value="BTAD"/>
    <property type="match status" value="1"/>
</dbReference>
<sequence>MTARCLGRTPVDGREWRVRVLGLAQLCGPDGQRVRLERRTAALLAWLALQGPSPKFPLAALLWPDSPPTTVRSNLRQLLRRLRLATGDEALVEGDTERLALVSPLAVDAACLKAAAEARAPAEALEAVGAEGSTLLAGFDFDDCPELARWLDGARAGIDGWVREAREARIAQLTASGDWTAALGLAQAWARQEPESEQAGRHLIRLHYLQGDRGAALAAFEHLRGVLDRELGVTPMPETLALVREVEKATPRPPAVPGTRSSLPLSVLRPPVLVGREAAWRQLEAGWEAGQLLFISGEPGSGKTRLAEEFATTQGRWGRIEARAGDRDVPFASQARAFRTQLHRWPDVKLPDWVRTELSRILPELGEPRLLPPLASEAGMLRFYDAIVAALHLLHEHEDISVADDVQYWDPASARAFAFAFSRLADATPQGARSLRFIDCYRRGELSPDARMHVTGLVEAGLARIVEVDALTDEDVKRMVAGMGLEGAEAHVEALARYTGGNPLYVVETLKHLLETDSLHREWPQRLPPPGRVGPLIQRRLERLSPLALQCARLAALAGAFFRTSLVPGVLQVTPADAHEALAELEAAQVLMGERFSHDLVMEAVRAGMGPGEDRVLHARLATVLEEDGAPSILLAHHWLEAGWTERALPHLLASARSDEQVLPPELAAEHYARAAALMQSVGQHEDAVQARAAEARCRLQAASAGGQPFTPGPTGGPGARGSLG</sequence>
<accession>A0A7Y4KGJ6</accession>
<protein>
    <submittedName>
        <fullName evidence="3">AAA family ATPase</fullName>
    </submittedName>
</protein>